<dbReference type="Gene3D" id="3.40.720.10">
    <property type="entry name" value="Alkaline Phosphatase, subunit A"/>
    <property type="match status" value="1"/>
</dbReference>
<dbReference type="SUPFAM" id="SSF49899">
    <property type="entry name" value="Concanavalin A-like lectins/glucanases"/>
    <property type="match status" value="1"/>
</dbReference>
<keyword evidence="2" id="KW-0479">Metal-binding</keyword>
<evidence type="ECO:0000256" key="5">
    <source>
        <dbReference type="SAM" id="MobiDB-lite"/>
    </source>
</evidence>
<evidence type="ECO:0000313" key="7">
    <source>
        <dbReference type="EMBL" id="MVO77867.1"/>
    </source>
</evidence>
<dbReference type="PANTHER" id="PTHR42693">
    <property type="entry name" value="ARYLSULFATASE FAMILY MEMBER"/>
    <property type="match status" value="1"/>
</dbReference>
<sequence>MDNRDPLAAPHPPHWPSGPTPPKGAPNIFVILFDDVGLSDFGCYGSPIATPAIDAIAARGLRYTGFHTTAMCSTTRAALLTGRNHHSVGMGCLANFDSGYPGYRGKIAREAGTIAEMLRPHGYNSYMVGKWHVTPLGETGPIGPFDGWPLARGFDHFYGFMDAETDQYAPELVRDNTPVAAPGTYESGYHLSEDLAGEAIRYMTDHVAAKPDAPFLLWLAFGACHAPHQAPRDLILHYDALFQHGWDAERERRLARMKKMGIVPPDTVLPPRNDFVQPWDALDPDFKRVACRLQGAYAAMLDHADRQIARVIAALDAAGLTDDTLVLVLSDNGASQEGLVYGFVNAMGPYNQRPEFPAEKLARIDDIGGPASHSNFPLGWAMAANTPVRRYKQNTHGGGIRDPLVVSWPRRIADRGGLRHQFAHAVDVAPTLLELVGIAPPETVAGVAQMPIEGESFAASLFDRAAPGKTSPQYFEMFGHRGVIADGWKAVAFHPPGTSYDADQWELFYLPDDFSEARNLAAERPDKLAEMIDLWWQEAEKHQVLPLDDRFGPRFAENAARRLGGRRVFTFHAGMGHIPTDIAPDLRDRSFRIDAYATIEPGDQGVLIAHGDATCGYSLYIKDGRLVYDQNVGEHQVVTADSPHEPGEHVFSLKAEKQENGLVATLLVDGEPVGTGPIRYGFVNFISWSGLDIGQDRASPVSHYPAPFRFTGALRKVVVTLDGPAPADAEGAAAVAIARE</sequence>
<evidence type="ECO:0000313" key="8">
    <source>
        <dbReference type="Proteomes" id="UP000441389"/>
    </source>
</evidence>
<dbReference type="EMBL" id="WQMS01000008">
    <property type="protein sequence ID" value="MVO77867.1"/>
    <property type="molecule type" value="Genomic_DNA"/>
</dbReference>
<dbReference type="SUPFAM" id="SSF53649">
    <property type="entry name" value="Alkaline phosphatase-like"/>
    <property type="match status" value="1"/>
</dbReference>
<dbReference type="GO" id="GO:0016740">
    <property type="term" value="F:transferase activity"/>
    <property type="evidence" value="ECO:0007669"/>
    <property type="project" value="UniProtKB-KW"/>
</dbReference>
<comment type="caution">
    <text evidence="7">The sequence shown here is derived from an EMBL/GenBank/DDBJ whole genome shotgun (WGS) entry which is preliminary data.</text>
</comment>
<feature type="domain" description="Sulfatase N-terminal" evidence="6">
    <location>
        <begin position="26"/>
        <end position="438"/>
    </location>
</feature>
<feature type="region of interest" description="Disordered" evidence="5">
    <location>
        <begin position="1"/>
        <end position="21"/>
    </location>
</feature>
<keyword evidence="8" id="KW-1185">Reference proteome</keyword>
<dbReference type="InterPro" id="IPR000917">
    <property type="entry name" value="Sulfatase_N"/>
</dbReference>
<dbReference type="GO" id="GO:0046872">
    <property type="term" value="F:metal ion binding"/>
    <property type="evidence" value="ECO:0007669"/>
    <property type="project" value="UniProtKB-KW"/>
</dbReference>
<keyword evidence="3 7" id="KW-0378">Hydrolase</keyword>
<evidence type="ECO:0000256" key="4">
    <source>
        <dbReference type="ARBA" id="ARBA00022837"/>
    </source>
</evidence>
<dbReference type="PANTHER" id="PTHR42693:SF53">
    <property type="entry name" value="ENDO-4-O-SULFATASE"/>
    <property type="match status" value="1"/>
</dbReference>
<dbReference type="InterPro" id="IPR013320">
    <property type="entry name" value="ConA-like_dom_sf"/>
</dbReference>
<accession>A0A6I4J0A1</accession>
<name>A0A6I4J0A1_9SPHN</name>
<dbReference type="CDD" id="cd16025">
    <property type="entry name" value="PAS_like"/>
    <property type="match status" value="1"/>
</dbReference>
<keyword evidence="4" id="KW-0106">Calcium</keyword>
<dbReference type="Proteomes" id="UP000441389">
    <property type="component" value="Unassembled WGS sequence"/>
</dbReference>
<dbReference type="InterPro" id="IPR017850">
    <property type="entry name" value="Alkaline_phosphatase_core_sf"/>
</dbReference>
<dbReference type="Pfam" id="PF00884">
    <property type="entry name" value="Sulfatase"/>
    <property type="match status" value="1"/>
</dbReference>
<dbReference type="InterPro" id="IPR024607">
    <property type="entry name" value="Sulfatase_CS"/>
</dbReference>
<reference evidence="7 8" key="1">
    <citation type="submission" date="2019-12" db="EMBL/GenBank/DDBJ databases">
        <authorList>
            <person name="Huq M.A."/>
        </authorList>
    </citation>
    <scope>NUCLEOTIDE SEQUENCE [LARGE SCALE GENOMIC DNA]</scope>
    <source>
        <strain evidence="7 8">MAH-20</strain>
    </source>
</reference>
<dbReference type="AlphaFoldDB" id="A0A6I4J0A1"/>
<comment type="similarity">
    <text evidence="1">Belongs to the sulfatase family.</text>
</comment>
<dbReference type="PROSITE" id="PS00149">
    <property type="entry name" value="SULFATASE_2"/>
    <property type="match status" value="1"/>
</dbReference>
<dbReference type="Gene3D" id="3.30.1120.10">
    <property type="match status" value="1"/>
</dbReference>
<evidence type="ECO:0000256" key="1">
    <source>
        <dbReference type="ARBA" id="ARBA00008779"/>
    </source>
</evidence>
<dbReference type="RefSeq" id="WP_157026836.1">
    <property type="nucleotide sequence ID" value="NZ_WQMS01000008.1"/>
</dbReference>
<feature type="compositionally biased region" description="Pro residues" evidence="5">
    <location>
        <begin position="9"/>
        <end position="21"/>
    </location>
</feature>
<evidence type="ECO:0000256" key="3">
    <source>
        <dbReference type="ARBA" id="ARBA00022801"/>
    </source>
</evidence>
<proteinExistence type="inferred from homology"/>
<evidence type="ECO:0000256" key="2">
    <source>
        <dbReference type="ARBA" id="ARBA00022723"/>
    </source>
</evidence>
<protein>
    <submittedName>
        <fullName evidence="7">Sulfatase-like hydrolase/transferase</fullName>
    </submittedName>
</protein>
<keyword evidence="7" id="KW-0808">Transferase</keyword>
<dbReference type="GO" id="GO:0004065">
    <property type="term" value="F:arylsulfatase activity"/>
    <property type="evidence" value="ECO:0007669"/>
    <property type="project" value="TreeGrafter"/>
</dbReference>
<dbReference type="InterPro" id="IPR050738">
    <property type="entry name" value="Sulfatase"/>
</dbReference>
<organism evidence="7 8">
    <name type="scientific">Sphingomonas horti</name>
    <dbReference type="NCBI Taxonomy" id="2682842"/>
    <lineage>
        <taxon>Bacteria</taxon>
        <taxon>Pseudomonadati</taxon>
        <taxon>Pseudomonadota</taxon>
        <taxon>Alphaproteobacteria</taxon>
        <taxon>Sphingomonadales</taxon>
        <taxon>Sphingomonadaceae</taxon>
        <taxon>Sphingomonas</taxon>
    </lineage>
</organism>
<gene>
    <name evidence="7" type="ORF">GON01_07960</name>
</gene>
<evidence type="ECO:0000259" key="6">
    <source>
        <dbReference type="Pfam" id="PF00884"/>
    </source>
</evidence>